<dbReference type="GO" id="GO:0035516">
    <property type="term" value="F:broad specificity oxidative DNA demethylase activity"/>
    <property type="evidence" value="ECO:0007669"/>
    <property type="project" value="TreeGrafter"/>
</dbReference>
<proteinExistence type="predicted"/>
<evidence type="ECO:0000313" key="3">
    <source>
        <dbReference type="Proteomes" id="UP000606974"/>
    </source>
</evidence>
<protein>
    <recommendedName>
        <fullName evidence="1">Fe2OG dioxygenase domain-containing protein</fullName>
    </recommendedName>
</protein>
<dbReference type="Pfam" id="PF13532">
    <property type="entry name" value="2OG-FeII_Oxy_2"/>
    <property type="match status" value="1"/>
</dbReference>
<dbReference type="InterPro" id="IPR032852">
    <property type="entry name" value="ALKBH2"/>
</dbReference>
<accession>A0A8H7A8S8</accession>
<dbReference type="InterPro" id="IPR005123">
    <property type="entry name" value="Oxoglu/Fe-dep_dioxygenase_dom"/>
</dbReference>
<dbReference type="Proteomes" id="UP000606974">
    <property type="component" value="Unassembled WGS sequence"/>
</dbReference>
<dbReference type="AlphaFoldDB" id="A0A8H7A8S8"/>
<sequence>MIETLRWFRQTQGGLYCLDMRVRGILLVKDEFGGLGHFDDRVLITRLARQTNQIRSTLSSVTKAASNTLREQAMVGLVISRDFQKLPVTFRDGESYGVSGFWHLSHVFAVRSEGPKEGPVHTDLMACLVYSGPRETMWWNVAEDETATNAVQVLKEDETFDKMFEKEECSLCSEESLTIFAEGWVCTNVLCSSLGRDQSGQAPKTKTYSQRFLQPWVSQEQMKKTAPPLLPDLLIQQPQLTNDRKKSFETLRDFWRGWVCPVCATMNRRLDYHQMVCPCGKFSAPSPVPNVTLGQVTKKEFLELNAKDKLPPVTISDNAVKLTEQEFTDKYAIYTWEFEEEAKVTALFPRAAAHAGPNGNDKVFEEMQKKTRSGAIPMKRVPVGKPKSRGLDLTTRQFCANFGRDYNASMVVSTTPFEQADPLVGQLVRRAEAVVLGTMGINVSFNEALLLAYLPDMSIRWHDDGEADLGDTVISHSVGGNCVMKFAMKGEYWWGKRDDGQGKVTLTPDDPHLPGCPKMQERRALLDKYGKGELTKQEYESQLRDVVRDFKVNRENVSHLLMSVTVPHGGYIIMHGKNMQKYYKHSAEAKELLRFVITMRHIGDKHQEQTLTSRRAVAEARVAADSVLGKRKERSD</sequence>
<organism evidence="2 3">
    <name type="scientific">Endocarpon pusillum</name>
    <dbReference type="NCBI Taxonomy" id="364733"/>
    <lineage>
        <taxon>Eukaryota</taxon>
        <taxon>Fungi</taxon>
        <taxon>Dikarya</taxon>
        <taxon>Ascomycota</taxon>
        <taxon>Pezizomycotina</taxon>
        <taxon>Eurotiomycetes</taxon>
        <taxon>Chaetothyriomycetidae</taxon>
        <taxon>Verrucariales</taxon>
        <taxon>Verrucariaceae</taxon>
        <taxon>Endocarpon</taxon>
    </lineage>
</organism>
<dbReference type="InterPro" id="IPR037151">
    <property type="entry name" value="AlkB-like_sf"/>
</dbReference>
<evidence type="ECO:0000313" key="2">
    <source>
        <dbReference type="EMBL" id="KAF7502636.1"/>
    </source>
</evidence>
<dbReference type="OrthoDB" id="2163491at2759"/>
<dbReference type="PANTHER" id="PTHR31573:SF4">
    <property type="entry name" value="FE2OG DIOXYGENASE DOMAIN-CONTAINING PROTEIN"/>
    <property type="match status" value="1"/>
</dbReference>
<name>A0A8H7A8S8_9EURO</name>
<dbReference type="PANTHER" id="PTHR31573">
    <property type="entry name" value="ALPHA-KETOGLUTARATE-DEPENDENT DIOXYGENASE ALKB HOMOLOG 2"/>
    <property type="match status" value="1"/>
</dbReference>
<dbReference type="GO" id="GO:0051747">
    <property type="term" value="F:cytosine C-5 DNA demethylase activity"/>
    <property type="evidence" value="ECO:0007669"/>
    <property type="project" value="TreeGrafter"/>
</dbReference>
<dbReference type="InterPro" id="IPR027450">
    <property type="entry name" value="AlkB-like"/>
</dbReference>
<dbReference type="GO" id="GO:0008198">
    <property type="term" value="F:ferrous iron binding"/>
    <property type="evidence" value="ECO:0007669"/>
    <property type="project" value="TreeGrafter"/>
</dbReference>
<keyword evidence="3" id="KW-1185">Reference proteome</keyword>
<evidence type="ECO:0000259" key="1">
    <source>
        <dbReference type="PROSITE" id="PS51471"/>
    </source>
</evidence>
<reference evidence="2" key="1">
    <citation type="submission" date="2020-02" db="EMBL/GenBank/DDBJ databases">
        <authorList>
            <person name="Palmer J.M."/>
        </authorList>
    </citation>
    <scope>NUCLEOTIDE SEQUENCE</scope>
    <source>
        <strain evidence="2">EPUS1.4</strain>
        <tissue evidence="2">Thallus</tissue>
    </source>
</reference>
<dbReference type="Gene3D" id="2.60.120.590">
    <property type="entry name" value="Alpha-ketoglutarate-dependent dioxygenase AlkB-like"/>
    <property type="match status" value="1"/>
</dbReference>
<comment type="caution">
    <text evidence="2">The sequence shown here is derived from an EMBL/GenBank/DDBJ whole genome shotgun (WGS) entry which is preliminary data.</text>
</comment>
<dbReference type="EMBL" id="JAACFV010000232">
    <property type="protein sequence ID" value="KAF7502636.1"/>
    <property type="molecule type" value="Genomic_DNA"/>
</dbReference>
<feature type="domain" description="Fe2OG dioxygenase" evidence="1">
    <location>
        <begin position="444"/>
        <end position="603"/>
    </location>
</feature>
<gene>
    <name evidence="2" type="ORF">GJ744_005411</name>
</gene>
<dbReference type="PROSITE" id="PS51471">
    <property type="entry name" value="FE2OG_OXY"/>
    <property type="match status" value="1"/>
</dbReference>
<dbReference type="SUPFAM" id="SSF51197">
    <property type="entry name" value="Clavaminate synthase-like"/>
    <property type="match status" value="1"/>
</dbReference>
<dbReference type="GO" id="GO:0006307">
    <property type="term" value="P:DNA alkylation repair"/>
    <property type="evidence" value="ECO:0007669"/>
    <property type="project" value="TreeGrafter"/>
</dbReference>